<dbReference type="AlphaFoldDB" id="A0A0F9NXF2"/>
<protein>
    <recommendedName>
        <fullName evidence="2">Acyltransferase 3 domain-containing protein</fullName>
    </recommendedName>
</protein>
<sequence>MNIESKRPRLLFLDNIKALFTILVIFQHVRVTYGGTGWWYYVEAAPVDTVSIIFFTTLTSIGGLFQAALMGLFFLLGGYFTPKSYDRKGVRSFWKERLLRLGIPILLYIAIINPIMVYSLSALGFYPWSLPKSLLDFLTFWGPMWFLTVLILFTASYTLWRQITKFDSVQR</sequence>
<dbReference type="PANTHER" id="PTHR36927:SF4">
    <property type="entry name" value="BLR5718 PROTEIN"/>
    <property type="match status" value="1"/>
</dbReference>
<comment type="caution">
    <text evidence="3">The sequence shown here is derived from an EMBL/GenBank/DDBJ whole genome shotgun (WGS) entry which is preliminary data.</text>
</comment>
<gene>
    <name evidence="3" type="ORF">LCGC14_1284130</name>
</gene>
<dbReference type="InterPro" id="IPR002656">
    <property type="entry name" value="Acyl_transf_3_dom"/>
</dbReference>
<feature type="domain" description="Acyltransferase 3" evidence="2">
    <location>
        <begin position="11"/>
        <end position="164"/>
    </location>
</feature>
<proteinExistence type="predicted"/>
<name>A0A0F9NXF2_9ZZZZ</name>
<feature type="transmembrane region" description="Helical" evidence="1">
    <location>
        <begin position="140"/>
        <end position="160"/>
    </location>
</feature>
<accession>A0A0F9NXF2</accession>
<feature type="transmembrane region" description="Helical" evidence="1">
    <location>
        <begin position="98"/>
        <end position="120"/>
    </location>
</feature>
<organism evidence="3">
    <name type="scientific">marine sediment metagenome</name>
    <dbReference type="NCBI Taxonomy" id="412755"/>
    <lineage>
        <taxon>unclassified sequences</taxon>
        <taxon>metagenomes</taxon>
        <taxon>ecological metagenomes</taxon>
    </lineage>
</organism>
<reference evidence="3" key="1">
    <citation type="journal article" date="2015" name="Nature">
        <title>Complex archaea that bridge the gap between prokaryotes and eukaryotes.</title>
        <authorList>
            <person name="Spang A."/>
            <person name="Saw J.H."/>
            <person name="Jorgensen S.L."/>
            <person name="Zaremba-Niedzwiedzka K."/>
            <person name="Martijn J."/>
            <person name="Lind A.E."/>
            <person name="van Eijk R."/>
            <person name="Schleper C."/>
            <person name="Guy L."/>
            <person name="Ettema T.J."/>
        </authorList>
    </citation>
    <scope>NUCLEOTIDE SEQUENCE</scope>
</reference>
<evidence type="ECO:0000256" key="1">
    <source>
        <dbReference type="SAM" id="Phobius"/>
    </source>
</evidence>
<dbReference type="EMBL" id="LAZR01007334">
    <property type="protein sequence ID" value="KKM85927.1"/>
    <property type="molecule type" value="Genomic_DNA"/>
</dbReference>
<feature type="transmembrane region" description="Helical" evidence="1">
    <location>
        <begin position="49"/>
        <end position="77"/>
    </location>
</feature>
<dbReference type="PANTHER" id="PTHR36927">
    <property type="entry name" value="BLR4337 PROTEIN"/>
    <property type="match status" value="1"/>
</dbReference>
<dbReference type="InterPro" id="IPR050623">
    <property type="entry name" value="Glucan_succinyl_AcylTrfase"/>
</dbReference>
<keyword evidence="1" id="KW-0472">Membrane</keyword>
<dbReference type="GO" id="GO:0016747">
    <property type="term" value="F:acyltransferase activity, transferring groups other than amino-acyl groups"/>
    <property type="evidence" value="ECO:0007669"/>
    <property type="project" value="InterPro"/>
</dbReference>
<keyword evidence="1" id="KW-1133">Transmembrane helix</keyword>
<keyword evidence="1" id="KW-0812">Transmembrane</keyword>
<evidence type="ECO:0000313" key="3">
    <source>
        <dbReference type="EMBL" id="KKM85927.1"/>
    </source>
</evidence>
<dbReference type="Pfam" id="PF01757">
    <property type="entry name" value="Acyl_transf_3"/>
    <property type="match status" value="1"/>
</dbReference>
<evidence type="ECO:0000259" key="2">
    <source>
        <dbReference type="Pfam" id="PF01757"/>
    </source>
</evidence>